<comment type="caution">
    <text evidence="3">The sequence shown here is derived from an EMBL/GenBank/DDBJ whole genome shotgun (WGS) entry which is preliminary data.</text>
</comment>
<protein>
    <submittedName>
        <fullName evidence="3">Heparan-alpha-glucosaminide N-acetyltransferase domain-containing protein</fullName>
    </submittedName>
</protein>
<dbReference type="EMBL" id="JAWJYN010000001">
    <property type="protein sequence ID" value="MDZ8161768.1"/>
    <property type="molecule type" value="Genomic_DNA"/>
</dbReference>
<feature type="transmembrane region" description="Helical" evidence="1">
    <location>
        <begin position="177"/>
        <end position="197"/>
    </location>
</feature>
<accession>A0ABU5N6U0</accession>
<feature type="transmembrane region" description="Helical" evidence="1">
    <location>
        <begin position="21"/>
        <end position="40"/>
    </location>
</feature>
<dbReference type="Proteomes" id="UP001291912">
    <property type="component" value="Unassembled WGS sequence"/>
</dbReference>
<reference evidence="3 4" key="1">
    <citation type="submission" date="2023-10" db="EMBL/GenBank/DDBJ databases">
        <title>Microbacterium xanthum sp. nov., isolated from seaweed.</title>
        <authorList>
            <person name="Lee S.D."/>
        </authorList>
    </citation>
    <scope>NUCLEOTIDE SEQUENCE [LARGE SCALE GENOMIC DNA]</scope>
    <source>
        <strain evidence="3 4">KCTC 19124</strain>
    </source>
</reference>
<keyword evidence="1" id="KW-1133">Transmembrane helix</keyword>
<feature type="transmembrane region" description="Helical" evidence="1">
    <location>
        <begin position="139"/>
        <end position="157"/>
    </location>
</feature>
<feature type="transmembrane region" description="Helical" evidence="1">
    <location>
        <begin position="254"/>
        <end position="276"/>
    </location>
</feature>
<feature type="domain" description="Heparan-alpha-glucosaminide N-acetyltransferase catalytic" evidence="2">
    <location>
        <begin position="16"/>
        <end position="201"/>
    </location>
</feature>
<evidence type="ECO:0000259" key="2">
    <source>
        <dbReference type="Pfam" id="PF07786"/>
    </source>
</evidence>
<evidence type="ECO:0000313" key="4">
    <source>
        <dbReference type="Proteomes" id="UP001291912"/>
    </source>
</evidence>
<sequence>MIGLARGWDQLNGPRRVAGVDLARGLAVIGMLAAHLLWLGDSVELGDPSTWANLASGRSSILFATLAGVSLGLLTGGARPVTGRRLGIARRRIALRAAILWVLGMLLIATGVPVYVILPAYALLFLLALPALALPAGALFGTAGAIAVVMPFVQVLLDDLPLWATPPGEALALVIGWQYPFPVWIAFVLAGLGLARLDLSRRTVQLGAVLVGGVLATVGYGLNAVSGLGPADEWASYLGAVWTARAHSSGLLEVIGSGGLAVATIGACVLACAPWWRPGGMSPIGWGVLPIRAVGAMPLSAYTAQLVAWAIIAAVVLGDPGDLQGFRDLDPFWPLTIALVIAATAWALLLGRGPLEAATDRMTRVLIPDGPAAESTRPPR</sequence>
<dbReference type="RefSeq" id="WP_194425269.1">
    <property type="nucleotide sequence ID" value="NZ_BAAAPT010000001.1"/>
</dbReference>
<feature type="transmembrane region" description="Helical" evidence="1">
    <location>
        <begin position="332"/>
        <end position="351"/>
    </location>
</feature>
<evidence type="ECO:0000313" key="3">
    <source>
        <dbReference type="EMBL" id="MDZ8161768.1"/>
    </source>
</evidence>
<organism evidence="3 4">
    <name type="scientific">Microbacterium aquimaris</name>
    <dbReference type="NCBI Taxonomy" id="459816"/>
    <lineage>
        <taxon>Bacteria</taxon>
        <taxon>Bacillati</taxon>
        <taxon>Actinomycetota</taxon>
        <taxon>Actinomycetes</taxon>
        <taxon>Micrococcales</taxon>
        <taxon>Microbacteriaceae</taxon>
        <taxon>Microbacterium</taxon>
    </lineage>
</organism>
<keyword evidence="1" id="KW-0472">Membrane</keyword>
<feature type="transmembrane region" description="Helical" evidence="1">
    <location>
        <begin position="204"/>
        <end position="222"/>
    </location>
</feature>
<name>A0ABU5N6U0_9MICO</name>
<proteinExistence type="predicted"/>
<keyword evidence="4" id="KW-1185">Reference proteome</keyword>
<keyword evidence="1" id="KW-0812">Transmembrane</keyword>
<dbReference type="InterPro" id="IPR012429">
    <property type="entry name" value="HGSNAT_cat"/>
</dbReference>
<gene>
    <name evidence="3" type="ORF">R2Q92_07925</name>
</gene>
<feature type="transmembrane region" description="Helical" evidence="1">
    <location>
        <begin position="288"/>
        <end position="312"/>
    </location>
</feature>
<evidence type="ECO:0000256" key="1">
    <source>
        <dbReference type="SAM" id="Phobius"/>
    </source>
</evidence>
<feature type="transmembrane region" description="Helical" evidence="1">
    <location>
        <begin position="93"/>
        <end position="109"/>
    </location>
</feature>
<feature type="transmembrane region" description="Helical" evidence="1">
    <location>
        <begin position="60"/>
        <end position="81"/>
    </location>
</feature>
<feature type="transmembrane region" description="Helical" evidence="1">
    <location>
        <begin position="115"/>
        <end position="132"/>
    </location>
</feature>
<dbReference type="Pfam" id="PF07786">
    <property type="entry name" value="HGSNAT_cat"/>
    <property type="match status" value="1"/>
</dbReference>